<evidence type="ECO:0000259" key="12">
    <source>
        <dbReference type="Pfam" id="PF13609"/>
    </source>
</evidence>
<keyword evidence="14" id="KW-1185">Reference proteome</keyword>
<evidence type="ECO:0000256" key="4">
    <source>
        <dbReference type="ARBA" id="ARBA00022452"/>
    </source>
</evidence>
<evidence type="ECO:0000256" key="10">
    <source>
        <dbReference type="ARBA" id="ARBA00023237"/>
    </source>
</evidence>
<keyword evidence="8" id="KW-0626">Porin</keyword>
<keyword evidence="6 11" id="KW-0732">Signal</keyword>
<feature type="domain" description="Porin" evidence="12">
    <location>
        <begin position="7"/>
        <end position="352"/>
    </location>
</feature>
<dbReference type="PANTHER" id="PTHR34501:SF9">
    <property type="entry name" value="MAJOR OUTER MEMBRANE PROTEIN P.IA"/>
    <property type="match status" value="1"/>
</dbReference>
<evidence type="ECO:0000256" key="5">
    <source>
        <dbReference type="ARBA" id="ARBA00022692"/>
    </source>
</evidence>
<feature type="chain" id="PRO_5046215549" evidence="11">
    <location>
        <begin position="21"/>
        <end position="391"/>
    </location>
</feature>
<organism evidence="13 14">
    <name type="scientific">Cupriavidus numazuensis</name>
    <dbReference type="NCBI Taxonomy" id="221992"/>
    <lineage>
        <taxon>Bacteria</taxon>
        <taxon>Pseudomonadati</taxon>
        <taxon>Pseudomonadota</taxon>
        <taxon>Betaproteobacteria</taxon>
        <taxon>Burkholderiales</taxon>
        <taxon>Burkholderiaceae</taxon>
        <taxon>Cupriavidus</taxon>
    </lineage>
</organism>
<dbReference type="PANTHER" id="PTHR34501">
    <property type="entry name" value="PROTEIN YDDL-RELATED"/>
    <property type="match status" value="1"/>
</dbReference>
<keyword evidence="9" id="KW-0472">Membrane</keyword>
<evidence type="ECO:0000256" key="7">
    <source>
        <dbReference type="ARBA" id="ARBA00023065"/>
    </source>
</evidence>
<dbReference type="Pfam" id="PF13609">
    <property type="entry name" value="Porin_4"/>
    <property type="match status" value="1"/>
</dbReference>
<dbReference type="EMBL" id="CAJPVI010000030">
    <property type="protein sequence ID" value="CAG2154174.1"/>
    <property type="molecule type" value="Genomic_DNA"/>
</dbReference>
<reference evidence="13 14" key="1">
    <citation type="submission" date="2021-03" db="EMBL/GenBank/DDBJ databases">
        <authorList>
            <person name="Peeters C."/>
        </authorList>
    </citation>
    <scope>NUCLEOTIDE SEQUENCE [LARGE SCALE GENOMIC DNA]</scope>
    <source>
        <strain evidence="13 14">LMG 26411</strain>
    </source>
</reference>
<protein>
    <submittedName>
        <fullName evidence="13">Outer membrane porin protein</fullName>
    </submittedName>
</protein>
<name>A0ABM8TLX1_9BURK</name>
<evidence type="ECO:0000256" key="9">
    <source>
        <dbReference type="ARBA" id="ARBA00023136"/>
    </source>
</evidence>
<dbReference type="SUPFAM" id="SSF56935">
    <property type="entry name" value="Porins"/>
    <property type="match status" value="1"/>
</dbReference>
<evidence type="ECO:0000256" key="11">
    <source>
        <dbReference type="SAM" id="SignalP"/>
    </source>
</evidence>
<keyword evidence="3" id="KW-0813">Transport</keyword>
<feature type="signal peptide" evidence="11">
    <location>
        <begin position="1"/>
        <end position="20"/>
    </location>
</feature>
<gene>
    <name evidence="13" type="ORF">LMG26411_04567</name>
</gene>
<keyword evidence="4" id="KW-1134">Transmembrane beta strand</keyword>
<accession>A0ABM8TLX1</accession>
<evidence type="ECO:0000256" key="6">
    <source>
        <dbReference type="ARBA" id="ARBA00022729"/>
    </source>
</evidence>
<evidence type="ECO:0000256" key="8">
    <source>
        <dbReference type="ARBA" id="ARBA00023114"/>
    </source>
</evidence>
<dbReference type="Gene3D" id="2.40.160.10">
    <property type="entry name" value="Porin"/>
    <property type="match status" value="1"/>
</dbReference>
<evidence type="ECO:0000313" key="14">
    <source>
        <dbReference type="Proteomes" id="UP000672657"/>
    </source>
</evidence>
<evidence type="ECO:0000256" key="3">
    <source>
        <dbReference type="ARBA" id="ARBA00022448"/>
    </source>
</evidence>
<comment type="subcellular location">
    <subcellularLocation>
        <location evidence="1">Cell outer membrane</location>
        <topology evidence="1">Multi-pass membrane protein</topology>
    </subcellularLocation>
</comment>
<evidence type="ECO:0000256" key="2">
    <source>
        <dbReference type="ARBA" id="ARBA00011233"/>
    </source>
</evidence>
<dbReference type="Proteomes" id="UP000672657">
    <property type="component" value="Unassembled WGS sequence"/>
</dbReference>
<dbReference type="RefSeq" id="WP_211955546.1">
    <property type="nucleotide sequence ID" value="NZ_CAJPVI010000030.1"/>
</dbReference>
<keyword evidence="10" id="KW-0998">Cell outer membrane</keyword>
<keyword evidence="5" id="KW-0812">Transmembrane</keyword>
<comment type="subunit">
    <text evidence="2">Homotrimer.</text>
</comment>
<evidence type="ECO:0000313" key="13">
    <source>
        <dbReference type="EMBL" id="CAG2154174.1"/>
    </source>
</evidence>
<dbReference type="InterPro" id="IPR050298">
    <property type="entry name" value="Gram-neg_bact_OMP"/>
</dbReference>
<evidence type="ECO:0000256" key="1">
    <source>
        <dbReference type="ARBA" id="ARBA00004571"/>
    </source>
</evidence>
<dbReference type="InterPro" id="IPR023614">
    <property type="entry name" value="Porin_dom_sf"/>
</dbReference>
<proteinExistence type="predicted"/>
<keyword evidence="7" id="KW-0406">Ion transport</keyword>
<dbReference type="InterPro" id="IPR033900">
    <property type="entry name" value="Gram_neg_porin_domain"/>
</dbReference>
<dbReference type="CDD" id="cd00342">
    <property type="entry name" value="gram_neg_porins"/>
    <property type="match status" value="1"/>
</dbReference>
<sequence length="391" mass="41076">MKKLLMALVATGMIGGAANAQSSVTLYGVVDANVEYVNSMRSALPTAANPNPASGSVLRLSSGGFASNRWGIRGVEDLGGGLAGIFVIEAGFNTDNGASANATRTYDRATYVGLRSNAWGQLTFGRQYTSMFLMLGNYSPTVYAPQYEPITFMAGLNLREDNMVHYTAKLGAVTGRAHLSFGTGVFCTGGVSPCAGSGETPGSFRANMGYGGTIEYNDGKLGVGIGYDEYDPTASVLGDSGIGRFRKATVAAGYNIMPTLRVQGGYRWGRNAFSNGAVALRDNLYWVGVNYTPIANVDLTLAYYYDDLKGVQPTATGATAVSTNPANPYQISFMAAYNLSKRTNVYLSTAWSKHAALAFGGLAATGGTNTYLLGAGKDSQFGAALGIRHIF</sequence>
<comment type="caution">
    <text evidence="13">The sequence shown here is derived from an EMBL/GenBank/DDBJ whole genome shotgun (WGS) entry which is preliminary data.</text>
</comment>